<evidence type="ECO:0000256" key="1">
    <source>
        <dbReference type="ARBA" id="ARBA00004572"/>
    </source>
</evidence>
<keyword evidence="9" id="KW-0811">Translocation</keyword>
<keyword evidence="12" id="KW-0675">Receptor</keyword>
<keyword evidence="7" id="KW-0653">Protein transport</keyword>
<evidence type="ECO:0000256" key="6">
    <source>
        <dbReference type="ARBA" id="ARBA00022787"/>
    </source>
</evidence>
<keyword evidence="10" id="KW-0496">Mitochondrion</keyword>
<keyword evidence="5 13" id="KW-0812">Transmembrane</keyword>
<comment type="similarity">
    <text evidence="2">Belongs to the Tom22 family.</text>
</comment>
<dbReference type="Proteomes" id="UP000887577">
    <property type="component" value="Unplaced"/>
</dbReference>
<accession>A0A914Y6H1</accession>
<keyword evidence="14" id="KW-1185">Reference proteome</keyword>
<dbReference type="Pfam" id="PF04281">
    <property type="entry name" value="Tom22"/>
    <property type="match status" value="1"/>
</dbReference>
<protein>
    <recommendedName>
        <fullName evidence="3">Mitochondrial import receptor subunit TOM22 homolog</fullName>
    </recommendedName>
</protein>
<keyword evidence="6" id="KW-1000">Mitochondrion outer membrane</keyword>
<evidence type="ECO:0000256" key="5">
    <source>
        <dbReference type="ARBA" id="ARBA00022692"/>
    </source>
</evidence>
<dbReference type="AlphaFoldDB" id="A0A914Y6H1"/>
<evidence type="ECO:0000256" key="7">
    <source>
        <dbReference type="ARBA" id="ARBA00022927"/>
    </source>
</evidence>
<organism evidence="14 15">
    <name type="scientific">Panagrolaimus superbus</name>
    <dbReference type="NCBI Taxonomy" id="310955"/>
    <lineage>
        <taxon>Eukaryota</taxon>
        <taxon>Metazoa</taxon>
        <taxon>Ecdysozoa</taxon>
        <taxon>Nematoda</taxon>
        <taxon>Chromadorea</taxon>
        <taxon>Rhabditida</taxon>
        <taxon>Tylenchina</taxon>
        <taxon>Panagrolaimomorpha</taxon>
        <taxon>Panagrolaimoidea</taxon>
        <taxon>Panagrolaimidae</taxon>
        <taxon>Panagrolaimus</taxon>
    </lineage>
</organism>
<evidence type="ECO:0000256" key="11">
    <source>
        <dbReference type="ARBA" id="ARBA00023136"/>
    </source>
</evidence>
<evidence type="ECO:0000256" key="12">
    <source>
        <dbReference type="ARBA" id="ARBA00023170"/>
    </source>
</evidence>
<evidence type="ECO:0000256" key="9">
    <source>
        <dbReference type="ARBA" id="ARBA00023010"/>
    </source>
</evidence>
<keyword evidence="4" id="KW-0813">Transport</keyword>
<comment type="subcellular location">
    <subcellularLocation>
        <location evidence="1">Mitochondrion outer membrane</location>
        <topology evidence="1">Single-pass membrane protein</topology>
    </subcellularLocation>
</comment>
<evidence type="ECO:0000256" key="8">
    <source>
        <dbReference type="ARBA" id="ARBA00022989"/>
    </source>
</evidence>
<evidence type="ECO:0000256" key="2">
    <source>
        <dbReference type="ARBA" id="ARBA00009874"/>
    </source>
</evidence>
<name>A0A914Y6H1_9BILA</name>
<evidence type="ECO:0000256" key="3">
    <source>
        <dbReference type="ARBA" id="ARBA00016229"/>
    </source>
</evidence>
<dbReference type="CDD" id="cd22884">
    <property type="entry name" value="TOM22"/>
    <property type="match status" value="1"/>
</dbReference>
<dbReference type="GO" id="GO:0005741">
    <property type="term" value="C:mitochondrial outer membrane"/>
    <property type="evidence" value="ECO:0007669"/>
    <property type="project" value="UniProtKB-SubCell"/>
</dbReference>
<sequence length="103" mass="11543">MAALPAPKDDGILVETYYERLEALKEMFPATLRNVTSKAVSGGWTLFTFTKQAAWIISTTAMIMVLPYIIEKERADNEKAQVQQQRQMLLGPQAAVQGSQPHY</sequence>
<dbReference type="PANTHER" id="PTHR12504">
    <property type="entry name" value="MITOCHONDRIAL IMPORT RECEPTOR SUBUNIT TOM22"/>
    <property type="match status" value="1"/>
</dbReference>
<dbReference type="GO" id="GO:0006886">
    <property type="term" value="P:intracellular protein transport"/>
    <property type="evidence" value="ECO:0007669"/>
    <property type="project" value="InterPro"/>
</dbReference>
<evidence type="ECO:0000256" key="13">
    <source>
        <dbReference type="SAM" id="Phobius"/>
    </source>
</evidence>
<keyword evidence="11 13" id="KW-0472">Membrane</keyword>
<dbReference type="WBParaSite" id="PSU_v2.g14357.t1">
    <property type="protein sequence ID" value="PSU_v2.g14357.t1"/>
    <property type="gene ID" value="PSU_v2.g14357"/>
</dbReference>
<evidence type="ECO:0000313" key="15">
    <source>
        <dbReference type="WBParaSite" id="PSU_v2.g14357.t1"/>
    </source>
</evidence>
<evidence type="ECO:0000313" key="14">
    <source>
        <dbReference type="Proteomes" id="UP000887577"/>
    </source>
</evidence>
<proteinExistence type="inferred from homology"/>
<reference evidence="15" key="1">
    <citation type="submission" date="2022-11" db="UniProtKB">
        <authorList>
            <consortium name="WormBaseParasite"/>
        </authorList>
    </citation>
    <scope>IDENTIFICATION</scope>
</reference>
<evidence type="ECO:0000256" key="4">
    <source>
        <dbReference type="ARBA" id="ARBA00022448"/>
    </source>
</evidence>
<dbReference type="InterPro" id="IPR005683">
    <property type="entry name" value="Tom22"/>
</dbReference>
<dbReference type="PANTHER" id="PTHR12504:SF0">
    <property type="entry name" value="MITOCHONDRIAL IMPORT RECEPTOR SUBUNIT TOM22 HOMOLOG"/>
    <property type="match status" value="1"/>
</dbReference>
<evidence type="ECO:0000256" key="10">
    <source>
        <dbReference type="ARBA" id="ARBA00023128"/>
    </source>
</evidence>
<feature type="transmembrane region" description="Helical" evidence="13">
    <location>
        <begin position="53"/>
        <end position="70"/>
    </location>
</feature>
<keyword evidence="8 13" id="KW-1133">Transmembrane helix</keyword>